<dbReference type="OrthoDB" id="3174635at2759"/>
<dbReference type="GO" id="GO:0005524">
    <property type="term" value="F:ATP binding"/>
    <property type="evidence" value="ECO:0007669"/>
    <property type="project" value="InterPro"/>
</dbReference>
<dbReference type="AlphaFoldDB" id="A0A0C3QIA2"/>
<dbReference type="EMBL" id="KN822960">
    <property type="protein sequence ID" value="KIO31740.1"/>
    <property type="molecule type" value="Genomic_DNA"/>
</dbReference>
<dbReference type="GO" id="GO:0043235">
    <property type="term" value="C:receptor complex"/>
    <property type="evidence" value="ECO:0007669"/>
    <property type="project" value="TreeGrafter"/>
</dbReference>
<dbReference type="Proteomes" id="UP000054248">
    <property type="component" value="Unassembled WGS sequence"/>
</dbReference>
<accession>A0A0C3QIA2</accession>
<dbReference type="Gene3D" id="1.10.510.10">
    <property type="entry name" value="Transferase(Phosphotransferase) domain 1"/>
    <property type="match status" value="1"/>
</dbReference>
<reference evidence="3" key="2">
    <citation type="submission" date="2015-01" db="EMBL/GenBank/DDBJ databases">
        <title>Evolutionary Origins and Diversification of the Mycorrhizal Mutualists.</title>
        <authorList>
            <consortium name="DOE Joint Genome Institute"/>
            <consortium name="Mycorrhizal Genomics Consortium"/>
            <person name="Kohler A."/>
            <person name="Kuo A."/>
            <person name="Nagy L.G."/>
            <person name="Floudas D."/>
            <person name="Copeland A."/>
            <person name="Barry K.W."/>
            <person name="Cichocki N."/>
            <person name="Veneault-Fourrey C."/>
            <person name="LaButti K."/>
            <person name="Lindquist E.A."/>
            <person name="Lipzen A."/>
            <person name="Lundell T."/>
            <person name="Morin E."/>
            <person name="Murat C."/>
            <person name="Riley R."/>
            <person name="Ohm R."/>
            <person name="Sun H."/>
            <person name="Tunlid A."/>
            <person name="Henrissat B."/>
            <person name="Grigoriev I.V."/>
            <person name="Hibbett D.S."/>
            <person name="Martin F."/>
        </authorList>
    </citation>
    <scope>NUCLEOTIDE SEQUENCE [LARGE SCALE GENOMIC DNA]</scope>
    <source>
        <strain evidence="3">MUT 4182</strain>
    </source>
</reference>
<dbReference type="GO" id="GO:0004714">
    <property type="term" value="F:transmembrane receptor protein tyrosine kinase activity"/>
    <property type="evidence" value="ECO:0007669"/>
    <property type="project" value="TreeGrafter"/>
</dbReference>
<evidence type="ECO:0000313" key="3">
    <source>
        <dbReference type="Proteomes" id="UP000054248"/>
    </source>
</evidence>
<dbReference type="PROSITE" id="PS50011">
    <property type="entry name" value="PROTEIN_KINASE_DOM"/>
    <property type="match status" value="1"/>
</dbReference>
<name>A0A0C3QIA2_9AGAM</name>
<sequence length="187" mass="20589">MDYIRTNPNAKRTSFVHDIAAGMHYLHSRNFVHGNLQGGNVLVTSSLTACLSGFGMAKIKHDELSISTDEAFKKRNSEALRPWMAPERFMGKLTKPTDVWAFGMTIYEIFSGGPPFDGADPQAIRKYVVGSKAVPVTTHLSLMNGSSIAGEFTPGMRKIVEKTLVYDRAARPQFNSILDMLAFIGST</sequence>
<dbReference type="Pfam" id="PF07714">
    <property type="entry name" value="PK_Tyr_Ser-Thr"/>
    <property type="match status" value="1"/>
</dbReference>
<dbReference type="HOGENOM" id="CLU_000288_7_18_1"/>
<dbReference type="GO" id="GO:0007169">
    <property type="term" value="P:cell surface receptor protein tyrosine kinase signaling pathway"/>
    <property type="evidence" value="ECO:0007669"/>
    <property type="project" value="TreeGrafter"/>
</dbReference>
<reference evidence="2 3" key="1">
    <citation type="submission" date="2014-04" db="EMBL/GenBank/DDBJ databases">
        <authorList>
            <consortium name="DOE Joint Genome Institute"/>
            <person name="Kuo A."/>
            <person name="Girlanda M."/>
            <person name="Perotto S."/>
            <person name="Kohler A."/>
            <person name="Nagy L.G."/>
            <person name="Floudas D."/>
            <person name="Copeland A."/>
            <person name="Barry K.W."/>
            <person name="Cichocki N."/>
            <person name="Veneault-Fourrey C."/>
            <person name="LaButti K."/>
            <person name="Lindquist E.A."/>
            <person name="Lipzen A."/>
            <person name="Lundell T."/>
            <person name="Morin E."/>
            <person name="Murat C."/>
            <person name="Sun H."/>
            <person name="Tunlid A."/>
            <person name="Henrissat B."/>
            <person name="Grigoriev I.V."/>
            <person name="Hibbett D.S."/>
            <person name="Martin F."/>
            <person name="Nordberg H.P."/>
            <person name="Cantor M.N."/>
            <person name="Hua S.X."/>
        </authorList>
    </citation>
    <scope>NUCLEOTIDE SEQUENCE [LARGE SCALE GENOMIC DNA]</scope>
    <source>
        <strain evidence="2 3">MUT 4182</strain>
    </source>
</reference>
<proteinExistence type="predicted"/>
<dbReference type="InterPro" id="IPR001245">
    <property type="entry name" value="Ser-Thr/Tyr_kinase_cat_dom"/>
</dbReference>
<dbReference type="PANTHER" id="PTHR24416">
    <property type="entry name" value="TYROSINE-PROTEIN KINASE RECEPTOR"/>
    <property type="match status" value="1"/>
</dbReference>
<dbReference type="STRING" id="1051891.A0A0C3QIA2"/>
<feature type="domain" description="Protein kinase" evidence="1">
    <location>
        <begin position="1"/>
        <end position="184"/>
    </location>
</feature>
<dbReference type="SUPFAM" id="SSF56112">
    <property type="entry name" value="Protein kinase-like (PK-like)"/>
    <property type="match status" value="1"/>
</dbReference>
<dbReference type="InterPro" id="IPR000719">
    <property type="entry name" value="Prot_kinase_dom"/>
</dbReference>
<keyword evidence="3" id="KW-1185">Reference proteome</keyword>
<dbReference type="PANTHER" id="PTHR24416:SF611">
    <property type="entry name" value="TYROSINE-PROTEIN KINASE TRANSMEMBRANE RECEPTOR ROR"/>
    <property type="match status" value="1"/>
</dbReference>
<dbReference type="GO" id="GO:0005886">
    <property type="term" value="C:plasma membrane"/>
    <property type="evidence" value="ECO:0007669"/>
    <property type="project" value="TreeGrafter"/>
</dbReference>
<evidence type="ECO:0000313" key="2">
    <source>
        <dbReference type="EMBL" id="KIO31740.1"/>
    </source>
</evidence>
<gene>
    <name evidence="2" type="ORF">M407DRAFT_241673</name>
</gene>
<dbReference type="InterPro" id="IPR050122">
    <property type="entry name" value="RTK"/>
</dbReference>
<organism evidence="2 3">
    <name type="scientific">Tulasnella calospora MUT 4182</name>
    <dbReference type="NCBI Taxonomy" id="1051891"/>
    <lineage>
        <taxon>Eukaryota</taxon>
        <taxon>Fungi</taxon>
        <taxon>Dikarya</taxon>
        <taxon>Basidiomycota</taxon>
        <taxon>Agaricomycotina</taxon>
        <taxon>Agaricomycetes</taxon>
        <taxon>Cantharellales</taxon>
        <taxon>Tulasnellaceae</taxon>
        <taxon>Tulasnella</taxon>
    </lineage>
</organism>
<evidence type="ECO:0000259" key="1">
    <source>
        <dbReference type="PROSITE" id="PS50011"/>
    </source>
</evidence>
<dbReference type="InterPro" id="IPR011009">
    <property type="entry name" value="Kinase-like_dom_sf"/>
</dbReference>
<protein>
    <recommendedName>
        <fullName evidence="1">Protein kinase domain-containing protein</fullName>
    </recommendedName>
</protein>